<keyword evidence="2" id="KW-1185">Reference proteome</keyword>
<protein>
    <submittedName>
        <fullName evidence="1">Uncharacterized protein</fullName>
    </submittedName>
</protein>
<gene>
    <name evidence="1" type="ORF">RR46_11653</name>
</gene>
<sequence length="113" mass="12664">MCYTISGYRQMLYDGSFGLLLYLLDGCHSVGPSRTTNNCETIQWSDKVNRHTILVRTSHDLKGRELKDTARVRGQTTPEGRGPRASSMPILNNDLSFKLAPHMNRTIVALVVV</sequence>
<evidence type="ECO:0000313" key="2">
    <source>
        <dbReference type="Proteomes" id="UP000053268"/>
    </source>
</evidence>
<reference evidence="1 2" key="1">
    <citation type="journal article" date="2015" name="Nat. Commun.">
        <title>Outbred genome sequencing and CRISPR/Cas9 gene editing in butterflies.</title>
        <authorList>
            <person name="Li X."/>
            <person name="Fan D."/>
            <person name="Zhang W."/>
            <person name="Liu G."/>
            <person name="Zhang L."/>
            <person name="Zhao L."/>
            <person name="Fang X."/>
            <person name="Chen L."/>
            <person name="Dong Y."/>
            <person name="Chen Y."/>
            <person name="Ding Y."/>
            <person name="Zhao R."/>
            <person name="Feng M."/>
            <person name="Zhu Y."/>
            <person name="Feng Y."/>
            <person name="Jiang X."/>
            <person name="Zhu D."/>
            <person name="Xiang H."/>
            <person name="Feng X."/>
            <person name="Li S."/>
            <person name="Wang J."/>
            <person name="Zhang G."/>
            <person name="Kronforst M.R."/>
            <person name="Wang W."/>
        </authorList>
    </citation>
    <scope>NUCLEOTIDE SEQUENCE [LARGE SCALE GENOMIC DNA]</scope>
    <source>
        <strain evidence="1">Ya'a_city_454_Px</strain>
        <tissue evidence="1">Whole body</tissue>
    </source>
</reference>
<dbReference type="EMBL" id="KQ459595">
    <property type="protein sequence ID" value="KPI95940.1"/>
    <property type="molecule type" value="Genomic_DNA"/>
</dbReference>
<evidence type="ECO:0000313" key="1">
    <source>
        <dbReference type="EMBL" id="KPI95940.1"/>
    </source>
</evidence>
<organism evidence="1 2">
    <name type="scientific">Papilio xuthus</name>
    <name type="common">Asian swallowtail butterfly</name>
    <dbReference type="NCBI Taxonomy" id="66420"/>
    <lineage>
        <taxon>Eukaryota</taxon>
        <taxon>Metazoa</taxon>
        <taxon>Ecdysozoa</taxon>
        <taxon>Arthropoda</taxon>
        <taxon>Hexapoda</taxon>
        <taxon>Insecta</taxon>
        <taxon>Pterygota</taxon>
        <taxon>Neoptera</taxon>
        <taxon>Endopterygota</taxon>
        <taxon>Lepidoptera</taxon>
        <taxon>Glossata</taxon>
        <taxon>Ditrysia</taxon>
        <taxon>Papilionoidea</taxon>
        <taxon>Papilionidae</taxon>
        <taxon>Papilioninae</taxon>
        <taxon>Papilio</taxon>
    </lineage>
</organism>
<accession>A0A194PXR4</accession>
<dbReference type="Proteomes" id="UP000053268">
    <property type="component" value="Unassembled WGS sequence"/>
</dbReference>
<name>A0A194PXR4_PAPXU</name>
<dbReference type="AlphaFoldDB" id="A0A194PXR4"/>
<proteinExistence type="predicted"/>